<dbReference type="AlphaFoldDB" id="A0A0K2T6N3"/>
<feature type="transmembrane region" description="Helical" evidence="1">
    <location>
        <begin position="39"/>
        <end position="59"/>
    </location>
</feature>
<accession>A0A0K2T6N3</accession>
<sequence length="607" mass="69273">MEEPMRPQSYFDSASLIQLLQNNDEGSNRKNKRTLKSPLVISVVILYGIVGVLILHLTISSSLRENYLKSVVTTHQSQGFVQTQNYNDNFHPPDDSHNNSKYFKDIKVLQQDVSLLKIQIKTLKIMLASTKIESSRTKNSSSSEVNENLRSTNRTFLNMTWTIPKIMLQIRNFSENLNQRIEVVHKKCNSSIGNLETEIQKIKSQMNLVNHSSITLNETLQTQFKQYAKNTKSPERFLNVSNLMMESKGTDVIKDKIIFDIIKNKAIRELKSCNDYTKLGIFDNGFYEINLMRNTDKFSPARVYCNFTSDTTIIYHDGAEGTNISSCSNSSCFEHKLSYSANDEEIQTLINTSNECEQSIKFRCFHAHLENYGAWYDVHGEKQSYYTGSNYGEHVCSCFKTKTGCSGLAFVNKCNCDASLLPSWLEDFGTITNKTALPISKFTYGHLIGKGQQEAYIQVGPLKCKGNKSYDPKKDCEAFNSPGYKIFEGEGHNEFNITYCNNIHRKTRTSKFSNKIPYTVITYGDVKTEKMGYDGNSLTISVSGYYLTDCYPNNHNDGNNYYGRRTETNSLCDSLSTRKVQYYPKGKIIDISDLNYNKIYTIIMLNN</sequence>
<name>A0A0K2T6N3_LEPSM</name>
<organism evidence="2">
    <name type="scientific">Lepeophtheirus salmonis</name>
    <name type="common">Salmon louse</name>
    <name type="synonym">Caligus salmonis</name>
    <dbReference type="NCBI Taxonomy" id="72036"/>
    <lineage>
        <taxon>Eukaryota</taxon>
        <taxon>Metazoa</taxon>
        <taxon>Ecdysozoa</taxon>
        <taxon>Arthropoda</taxon>
        <taxon>Crustacea</taxon>
        <taxon>Multicrustacea</taxon>
        <taxon>Hexanauplia</taxon>
        <taxon>Copepoda</taxon>
        <taxon>Siphonostomatoida</taxon>
        <taxon>Caligidae</taxon>
        <taxon>Lepeophtheirus</taxon>
    </lineage>
</organism>
<protein>
    <submittedName>
        <fullName evidence="2">Putative LOC588258 [Strongylocentrotus purpuratus]</fullName>
    </submittedName>
</protein>
<dbReference type="OrthoDB" id="6337885at2759"/>
<evidence type="ECO:0000256" key="1">
    <source>
        <dbReference type="SAM" id="Phobius"/>
    </source>
</evidence>
<dbReference type="EMBL" id="HACA01004373">
    <property type="protein sequence ID" value="CDW21734.1"/>
    <property type="molecule type" value="Transcribed_RNA"/>
</dbReference>
<dbReference type="Gene3D" id="2.60.120.1000">
    <property type="match status" value="1"/>
</dbReference>
<keyword evidence="1" id="KW-1133">Transmembrane helix</keyword>
<keyword evidence="1" id="KW-0812">Transmembrane</keyword>
<reference evidence="2" key="1">
    <citation type="submission" date="2014-05" db="EMBL/GenBank/DDBJ databases">
        <authorList>
            <person name="Chronopoulou M."/>
        </authorList>
    </citation>
    <scope>NUCLEOTIDE SEQUENCE</scope>
    <source>
        <tissue evidence="2">Whole organism</tissue>
    </source>
</reference>
<proteinExistence type="predicted"/>
<evidence type="ECO:0000313" key="2">
    <source>
        <dbReference type="EMBL" id="CDW21734.1"/>
    </source>
</evidence>
<keyword evidence="1" id="KW-0472">Membrane</keyword>